<name>A0A399J042_9RHOB</name>
<protein>
    <submittedName>
        <fullName evidence="1">Uncharacterized protein</fullName>
    </submittedName>
</protein>
<gene>
    <name evidence="1" type="ORF">DL237_13865</name>
</gene>
<keyword evidence="2" id="KW-1185">Reference proteome</keyword>
<evidence type="ECO:0000313" key="1">
    <source>
        <dbReference type="EMBL" id="RII38027.1"/>
    </source>
</evidence>
<dbReference type="AlphaFoldDB" id="A0A399J042"/>
<organism evidence="1 2">
    <name type="scientific">Pseudooceanicola sediminis</name>
    <dbReference type="NCBI Taxonomy" id="2211117"/>
    <lineage>
        <taxon>Bacteria</taxon>
        <taxon>Pseudomonadati</taxon>
        <taxon>Pseudomonadota</taxon>
        <taxon>Alphaproteobacteria</taxon>
        <taxon>Rhodobacterales</taxon>
        <taxon>Paracoccaceae</taxon>
        <taxon>Pseudooceanicola</taxon>
    </lineage>
</organism>
<reference evidence="1 2" key="1">
    <citation type="submission" date="2018-08" db="EMBL/GenBank/DDBJ databases">
        <title>Pseudooceanicola sediminis CY03 in the family Rhodobacteracea.</title>
        <authorList>
            <person name="Zhang Y.-J."/>
        </authorList>
    </citation>
    <scope>NUCLEOTIDE SEQUENCE [LARGE SCALE GENOMIC DNA]</scope>
    <source>
        <strain evidence="1 2">CY03</strain>
    </source>
</reference>
<comment type="caution">
    <text evidence="1">The sequence shown here is derived from an EMBL/GenBank/DDBJ whole genome shotgun (WGS) entry which is preliminary data.</text>
</comment>
<evidence type="ECO:0000313" key="2">
    <source>
        <dbReference type="Proteomes" id="UP000265848"/>
    </source>
</evidence>
<proteinExistence type="predicted"/>
<dbReference type="EMBL" id="QWJJ01000012">
    <property type="protein sequence ID" value="RII38027.1"/>
    <property type="molecule type" value="Genomic_DNA"/>
</dbReference>
<sequence>MICNSSDLARALSRTGICASRLLEEDISSAALKAILDDRMPAFDSVTLYPSGRRQAPPALGAVIHLLKPRSDGQSSYICATTDRTDRARAGA</sequence>
<dbReference type="Proteomes" id="UP000265848">
    <property type="component" value="Unassembled WGS sequence"/>
</dbReference>
<accession>A0A399J042</accession>